<gene>
    <name evidence="1" type="ORF">BU26DRAFT_134995</name>
</gene>
<reference evidence="1" key="1">
    <citation type="journal article" date="2020" name="Stud. Mycol.">
        <title>101 Dothideomycetes genomes: a test case for predicting lifestyles and emergence of pathogens.</title>
        <authorList>
            <person name="Haridas S."/>
            <person name="Albert R."/>
            <person name="Binder M."/>
            <person name="Bloem J."/>
            <person name="Labutti K."/>
            <person name="Salamov A."/>
            <person name="Andreopoulos B."/>
            <person name="Baker S."/>
            <person name="Barry K."/>
            <person name="Bills G."/>
            <person name="Bluhm B."/>
            <person name="Cannon C."/>
            <person name="Castanera R."/>
            <person name="Culley D."/>
            <person name="Daum C."/>
            <person name="Ezra D."/>
            <person name="Gonzalez J."/>
            <person name="Henrissat B."/>
            <person name="Kuo A."/>
            <person name="Liang C."/>
            <person name="Lipzen A."/>
            <person name="Lutzoni F."/>
            <person name="Magnuson J."/>
            <person name="Mondo S."/>
            <person name="Nolan M."/>
            <person name="Ohm R."/>
            <person name="Pangilinan J."/>
            <person name="Park H.-J."/>
            <person name="Ramirez L."/>
            <person name="Alfaro M."/>
            <person name="Sun H."/>
            <person name="Tritt A."/>
            <person name="Yoshinaga Y."/>
            <person name="Zwiers L.-H."/>
            <person name="Turgeon B."/>
            <person name="Goodwin S."/>
            <person name="Spatafora J."/>
            <person name="Crous P."/>
            <person name="Grigoriev I."/>
        </authorList>
    </citation>
    <scope>NUCLEOTIDE SEQUENCE</scope>
    <source>
        <strain evidence="1">CBS 122368</strain>
    </source>
</reference>
<name>A0A6A6IWA0_9PLEO</name>
<dbReference type="EMBL" id="ML987190">
    <property type="protein sequence ID" value="KAF2254212.1"/>
    <property type="molecule type" value="Genomic_DNA"/>
</dbReference>
<dbReference type="Proteomes" id="UP000800094">
    <property type="component" value="Unassembled WGS sequence"/>
</dbReference>
<dbReference type="GeneID" id="54573056"/>
<sequence length="132" mass="15224">MKYRLLPRTFTPWSKSWLREISSHLDPNIRQHTSLCLVHAIAASYVGYFQTVPQLRSIRHKIPHSSTAVIVEAQTARDTRTYTSPARRLGHRGIFARSVRYLLWKWPQPLGDATFVLPSRHRTSLGRSECDG</sequence>
<dbReference type="AlphaFoldDB" id="A0A6A6IWA0"/>
<dbReference type="RefSeq" id="XP_033689216.1">
    <property type="nucleotide sequence ID" value="XM_033819726.1"/>
</dbReference>
<accession>A0A6A6IWA0</accession>
<proteinExistence type="predicted"/>
<keyword evidence="2" id="KW-1185">Reference proteome</keyword>
<organism evidence="1 2">
    <name type="scientific">Trematosphaeria pertusa</name>
    <dbReference type="NCBI Taxonomy" id="390896"/>
    <lineage>
        <taxon>Eukaryota</taxon>
        <taxon>Fungi</taxon>
        <taxon>Dikarya</taxon>
        <taxon>Ascomycota</taxon>
        <taxon>Pezizomycotina</taxon>
        <taxon>Dothideomycetes</taxon>
        <taxon>Pleosporomycetidae</taxon>
        <taxon>Pleosporales</taxon>
        <taxon>Massarineae</taxon>
        <taxon>Trematosphaeriaceae</taxon>
        <taxon>Trematosphaeria</taxon>
    </lineage>
</organism>
<evidence type="ECO:0000313" key="1">
    <source>
        <dbReference type="EMBL" id="KAF2254212.1"/>
    </source>
</evidence>
<evidence type="ECO:0000313" key="2">
    <source>
        <dbReference type="Proteomes" id="UP000800094"/>
    </source>
</evidence>
<protein>
    <submittedName>
        <fullName evidence="1">Uncharacterized protein</fullName>
    </submittedName>
</protein>